<dbReference type="Proteomes" id="UP000663760">
    <property type="component" value="Chromosome 15"/>
</dbReference>
<keyword evidence="2" id="KW-1185">Reference proteome</keyword>
<organism evidence="1 2">
    <name type="scientific">Spirodela intermedia</name>
    <name type="common">Intermediate duckweed</name>
    <dbReference type="NCBI Taxonomy" id="51605"/>
    <lineage>
        <taxon>Eukaryota</taxon>
        <taxon>Viridiplantae</taxon>
        <taxon>Streptophyta</taxon>
        <taxon>Embryophyta</taxon>
        <taxon>Tracheophyta</taxon>
        <taxon>Spermatophyta</taxon>
        <taxon>Magnoliopsida</taxon>
        <taxon>Liliopsida</taxon>
        <taxon>Araceae</taxon>
        <taxon>Lemnoideae</taxon>
        <taxon>Spirodela</taxon>
    </lineage>
</organism>
<dbReference type="AlphaFoldDB" id="A0A7I8LEG2"/>
<protein>
    <submittedName>
        <fullName evidence="1">Uncharacterized protein</fullName>
    </submittedName>
</protein>
<accession>A0A7I8LEG2</accession>
<proteinExistence type="predicted"/>
<evidence type="ECO:0000313" key="2">
    <source>
        <dbReference type="Proteomes" id="UP000663760"/>
    </source>
</evidence>
<name>A0A7I8LEG2_SPIIN</name>
<gene>
    <name evidence="1" type="ORF">SI8410_15019075</name>
</gene>
<sequence>MVLTDWDSPPRAWGTPPC</sequence>
<reference evidence="1" key="1">
    <citation type="submission" date="2020-02" db="EMBL/GenBank/DDBJ databases">
        <authorList>
            <person name="Scholz U."/>
            <person name="Mascher M."/>
            <person name="Fiebig A."/>
        </authorList>
    </citation>
    <scope>NUCLEOTIDE SEQUENCE</scope>
</reference>
<dbReference type="EMBL" id="LR746278">
    <property type="protein sequence ID" value="CAA7408397.1"/>
    <property type="molecule type" value="Genomic_DNA"/>
</dbReference>
<evidence type="ECO:0000313" key="1">
    <source>
        <dbReference type="EMBL" id="CAA7408397.1"/>
    </source>
</evidence>